<reference evidence="5 6" key="1">
    <citation type="submission" date="2019-07" db="EMBL/GenBank/DDBJ databases">
        <title>Genomics analysis of Aphanomyces spp. identifies a new class of oomycete effector associated with host adaptation.</title>
        <authorList>
            <person name="Gaulin E."/>
        </authorList>
    </citation>
    <scope>NUCLEOTIDE SEQUENCE [LARGE SCALE GENOMIC DNA]</scope>
    <source>
        <strain evidence="5 6">ATCC 201684</strain>
    </source>
</reference>
<evidence type="ECO:0000256" key="3">
    <source>
        <dbReference type="ARBA" id="ARBA00022525"/>
    </source>
</evidence>
<dbReference type="EMBL" id="VJMJ01000294">
    <property type="protein sequence ID" value="KAF0723850.1"/>
    <property type="molecule type" value="Genomic_DNA"/>
</dbReference>
<evidence type="ECO:0000313" key="5">
    <source>
        <dbReference type="EMBL" id="KAF0723850.1"/>
    </source>
</evidence>
<evidence type="ECO:0000256" key="1">
    <source>
        <dbReference type="ARBA" id="ARBA00004340"/>
    </source>
</evidence>
<evidence type="ECO:0000256" key="2">
    <source>
        <dbReference type="ARBA" id="ARBA00004613"/>
    </source>
</evidence>
<keyword evidence="6" id="KW-1185">Reference proteome</keyword>
<dbReference type="Proteomes" id="UP000481153">
    <property type="component" value="Unassembled WGS sequence"/>
</dbReference>
<dbReference type="Pfam" id="PF20147">
    <property type="entry name" value="Crinkler"/>
    <property type="match status" value="1"/>
</dbReference>
<feature type="domain" description="Crinkler effector protein N-terminal" evidence="4">
    <location>
        <begin position="2"/>
        <end position="112"/>
    </location>
</feature>
<dbReference type="AlphaFoldDB" id="A0A6G0WC02"/>
<dbReference type="GO" id="GO:0043657">
    <property type="term" value="C:host cell"/>
    <property type="evidence" value="ECO:0007669"/>
    <property type="project" value="UniProtKB-SubCell"/>
</dbReference>
<proteinExistence type="predicted"/>
<dbReference type="VEuPathDB" id="FungiDB:AeMF1_007062"/>
<protein>
    <recommendedName>
        <fullName evidence="4">Crinkler effector protein N-terminal domain-containing protein</fullName>
    </recommendedName>
</protein>
<comment type="subcellular location">
    <subcellularLocation>
        <location evidence="1">Host cell</location>
    </subcellularLocation>
    <subcellularLocation>
        <location evidence="2">Secreted</location>
    </subcellularLocation>
</comment>
<evidence type="ECO:0000259" key="4">
    <source>
        <dbReference type="Pfam" id="PF20147"/>
    </source>
</evidence>
<dbReference type="InterPro" id="IPR045379">
    <property type="entry name" value="Crinkler_N"/>
</dbReference>
<gene>
    <name evidence="5" type="ORF">Ae201684_017344</name>
</gene>
<keyword evidence="3" id="KW-0964">Secreted</keyword>
<comment type="caution">
    <text evidence="5">The sequence shown here is derived from an EMBL/GenBank/DDBJ whole genome shotgun (WGS) entry which is preliminary data.</text>
</comment>
<evidence type="ECO:0000313" key="6">
    <source>
        <dbReference type="Proteomes" id="UP000481153"/>
    </source>
</evidence>
<dbReference type="GO" id="GO:0005576">
    <property type="term" value="C:extracellular region"/>
    <property type="evidence" value="ECO:0007669"/>
    <property type="project" value="UniProtKB-SubCell"/>
</dbReference>
<accession>A0A6G0WC02</accession>
<organism evidence="5 6">
    <name type="scientific">Aphanomyces euteiches</name>
    <dbReference type="NCBI Taxonomy" id="100861"/>
    <lineage>
        <taxon>Eukaryota</taxon>
        <taxon>Sar</taxon>
        <taxon>Stramenopiles</taxon>
        <taxon>Oomycota</taxon>
        <taxon>Saprolegniomycetes</taxon>
        <taxon>Saprolegniales</taxon>
        <taxon>Verrucalvaceae</taxon>
        <taxon>Aphanomyces</taxon>
    </lineage>
</organism>
<sequence length="164" mass="18700">MVKLSCGVYGDEACFLLVDIQLSDYVQTQQVAIANKYKKMYLVTLAAGKLQLYFAGTKDGDKTTFLAVDEAKTLLKNDLLNDKYEEIFPTDMIQDRFEADFLPQVDEIHVLVDISKALASIPPQNPPNQLVHDVKVTIREEYDDKIADELKYYQDRGELIQKNC</sequence>
<name>A0A6G0WC02_9STRA</name>